<organism evidence="2">
    <name type="scientific">candidate division CPR3 bacterium</name>
    <dbReference type="NCBI Taxonomy" id="2268181"/>
    <lineage>
        <taxon>Bacteria</taxon>
        <taxon>Bacteria division CPR3</taxon>
    </lineage>
</organism>
<protein>
    <recommendedName>
        <fullName evidence="1">TraC-like domain-containing protein</fullName>
    </recommendedName>
</protein>
<feature type="domain" description="TraC-like" evidence="1">
    <location>
        <begin position="28"/>
        <end position="134"/>
    </location>
</feature>
<reference evidence="2" key="1">
    <citation type="journal article" date="2020" name="mSystems">
        <title>Genome- and Community-Level Interaction Insights into Carbon Utilization and Element Cycling Functions of Hydrothermarchaeota in Hydrothermal Sediment.</title>
        <authorList>
            <person name="Zhou Z."/>
            <person name="Liu Y."/>
            <person name="Xu W."/>
            <person name="Pan J."/>
            <person name="Luo Z.H."/>
            <person name="Li M."/>
        </authorList>
    </citation>
    <scope>NUCLEOTIDE SEQUENCE [LARGE SCALE GENOMIC DNA]</scope>
    <source>
        <strain evidence="2">SpSt-757</strain>
    </source>
</reference>
<accession>A0A7V3J995</accession>
<evidence type="ECO:0000313" key="2">
    <source>
        <dbReference type="EMBL" id="HFZ08702.1"/>
    </source>
</evidence>
<gene>
    <name evidence="2" type="ORF">ENV41_01015</name>
</gene>
<name>A0A7V3J995_UNCC3</name>
<dbReference type="InterPro" id="IPR058596">
    <property type="entry name" value="TraC-like_dom"/>
</dbReference>
<sequence length="233" mass="26698">MKLFDFLKPKEVQKSTQAYLEIAEIKDSIVVMKDGSLRLIMLCSAVNFDLKTDEEQDILIGQYQNFLNSLEFPIQIVVQSRRIDLGSYLAKLKERLNQEENELLKAQMADYIDFLKELIAQANIMDKKFYVVVPYFPPLIKTPTSWEEVISGRPPKTLTSSEFDTFKRELIQKANIIASGLGSLGLRCIQLNTQELIELFYNIYNPELAAAEKLLPLEELKAEVVKKGEEKNA</sequence>
<evidence type="ECO:0000259" key="1">
    <source>
        <dbReference type="Pfam" id="PF26593"/>
    </source>
</evidence>
<dbReference type="EMBL" id="DTGG01000032">
    <property type="protein sequence ID" value="HFZ08702.1"/>
    <property type="molecule type" value="Genomic_DNA"/>
</dbReference>
<dbReference type="AlphaFoldDB" id="A0A7V3J995"/>
<dbReference type="Pfam" id="PF26593">
    <property type="entry name" value="TraC-like"/>
    <property type="match status" value="1"/>
</dbReference>
<comment type="caution">
    <text evidence="2">The sequence shown here is derived from an EMBL/GenBank/DDBJ whole genome shotgun (WGS) entry which is preliminary data.</text>
</comment>
<proteinExistence type="predicted"/>